<accession>A0A3A4NHB9</accession>
<dbReference type="InterPro" id="IPR004843">
    <property type="entry name" value="Calcineurin-like_PHP"/>
</dbReference>
<dbReference type="InterPro" id="IPR043461">
    <property type="entry name" value="LpxH-like"/>
</dbReference>
<feature type="domain" description="Calcineurin-like phosphoesterase" evidence="7">
    <location>
        <begin position="5"/>
        <end position="206"/>
    </location>
</feature>
<dbReference type="Gene3D" id="3.60.21.10">
    <property type="match status" value="1"/>
</dbReference>
<dbReference type="GO" id="GO:0046872">
    <property type="term" value="F:metal ion binding"/>
    <property type="evidence" value="ECO:0007669"/>
    <property type="project" value="UniProtKB-KW"/>
</dbReference>
<evidence type="ECO:0000259" key="7">
    <source>
        <dbReference type="Pfam" id="PF00149"/>
    </source>
</evidence>
<dbReference type="Proteomes" id="UP000265882">
    <property type="component" value="Unassembled WGS sequence"/>
</dbReference>
<keyword evidence="2" id="KW-0997">Cell inner membrane</keyword>
<evidence type="ECO:0000256" key="3">
    <source>
        <dbReference type="ARBA" id="ARBA00022723"/>
    </source>
</evidence>
<dbReference type="PANTHER" id="PTHR34990">
    <property type="entry name" value="UDP-2,3-DIACYLGLUCOSAMINE HYDROLASE-RELATED"/>
    <property type="match status" value="1"/>
</dbReference>
<dbReference type="EMBL" id="QZKU01000145">
    <property type="protein sequence ID" value="RJP14001.1"/>
    <property type="molecule type" value="Genomic_DNA"/>
</dbReference>
<comment type="caution">
    <text evidence="8">The sequence shown here is derived from an EMBL/GenBank/DDBJ whole genome shotgun (WGS) entry which is preliminary data.</text>
</comment>
<protein>
    <submittedName>
        <fullName evidence="8">UDP-2,3-diacylglucosamine diphosphatase</fullName>
    </submittedName>
</protein>
<keyword evidence="4" id="KW-0378">Hydrolase</keyword>
<dbReference type="AlphaFoldDB" id="A0A3A4NHB9"/>
<evidence type="ECO:0000256" key="2">
    <source>
        <dbReference type="ARBA" id="ARBA00022519"/>
    </source>
</evidence>
<dbReference type="Pfam" id="PF00149">
    <property type="entry name" value="Metallophos"/>
    <property type="match status" value="1"/>
</dbReference>
<evidence type="ECO:0000313" key="9">
    <source>
        <dbReference type="Proteomes" id="UP000265882"/>
    </source>
</evidence>
<dbReference type="GO" id="GO:0016020">
    <property type="term" value="C:membrane"/>
    <property type="evidence" value="ECO:0007669"/>
    <property type="project" value="GOC"/>
</dbReference>
<reference evidence="8 9" key="1">
    <citation type="journal article" date="2017" name="ISME J.">
        <title>Energy and carbon metabolisms in a deep terrestrial subsurface fluid microbial community.</title>
        <authorList>
            <person name="Momper L."/>
            <person name="Jungbluth S.P."/>
            <person name="Lee M.D."/>
            <person name="Amend J.P."/>
        </authorList>
    </citation>
    <scope>NUCLEOTIDE SEQUENCE [LARGE SCALE GENOMIC DNA]</scope>
    <source>
        <strain evidence="8">SURF_5</strain>
    </source>
</reference>
<keyword evidence="3" id="KW-0479">Metal-binding</keyword>
<dbReference type="CDD" id="cd07398">
    <property type="entry name" value="MPP_YbbF-LpxH"/>
    <property type="match status" value="1"/>
</dbReference>
<dbReference type="InterPro" id="IPR029052">
    <property type="entry name" value="Metallo-depent_PP-like"/>
</dbReference>
<evidence type="ECO:0000256" key="5">
    <source>
        <dbReference type="ARBA" id="ARBA00023136"/>
    </source>
</evidence>
<dbReference type="GO" id="GO:0009245">
    <property type="term" value="P:lipid A biosynthetic process"/>
    <property type="evidence" value="ECO:0007669"/>
    <property type="project" value="TreeGrafter"/>
</dbReference>
<keyword evidence="6" id="KW-0464">Manganese</keyword>
<gene>
    <name evidence="8" type="ORF">C4520_21865</name>
</gene>
<evidence type="ECO:0000256" key="6">
    <source>
        <dbReference type="ARBA" id="ARBA00023211"/>
    </source>
</evidence>
<evidence type="ECO:0000313" key="8">
    <source>
        <dbReference type="EMBL" id="RJP14001.1"/>
    </source>
</evidence>
<sequence>MRGKKILFLCDAHLGSGTNEELKGRVLSDFIDRMPQRGVSTLYILGDLFDFWFEYESVILSRYFHFLTALSGAVKSGIEVHLIVGNHDYWAGDFLRNTIGMKIHYAPIEIELDGRRIFICHGDGLNEYDRGYLVLKAIIRNRAILWFVRWVHPDLLLRIAKRFSRFSRQSTSVAGKLREDEGIQQYARRKLEEGFDIVIAGHSHMPHDETISIDGKARRYFNVGDMQEQFSYLEYVDGKFQLKYLKAGQEG</sequence>
<dbReference type="SUPFAM" id="SSF56300">
    <property type="entry name" value="Metallo-dependent phosphatases"/>
    <property type="match status" value="1"/>
</dbReference>
<name>A0A3A4NHB9_ABYX5</name>
<organism evidence="8 9">
    <name type="scientific">Abyssobacteria bacterium (strain SURF_5)</name>
    <dbReference type="NCBI Taxonomy" id="2093360"/>
    <lineage>
        <taxon>Bacteria</taxon>
        <taxon>Pseudomonadati</taxon>
        <taxon>Candidatus Hydrogenedentota</taxon>
        <taxon>Candidatus Abyssobacteria</taxon>
    </lineage>
</organism>
<proteinExistence type="predicted"/>
<dbReference type="GO" id="GO:0008758">
    <property type="term" value="F:UDP-2,3-diacylglucosamine hydrolase activity"/>
    <property type="evidence" value="ECO:0007669"/>
    <property type="project" value="TreeGrafter"/>
</dbReference>
<keyword evidence="5" id="KW-0472">Membrane</keyword>
<dbReference type="PANTHER" id="PTHR34990:SF1">
    <property type="entry name" value="UDP-2,3-DIACYLGLUCOSAMINE HYDROLASE"/>
    <property type="match status" value="1"/>
</dbReference>
<evidence type="ECO:0000256" key="1">
    <source>
        <dbReference type="ARBA" id="ARBA00022475"/>
    </source>
</evidence>
<keyword evidence="1" id="KW-1003">Cell membrane</keyword>
<evidence type="ECO:0000256" key="4">
    <source>
        <dbReference type="ARBA" id="ARBA00022801"/>
    </source>
</evidence>